<dbReference type="GO" id="GO:0005737">
    <property type="term" value="C:cytoplasm"/>
    <property type="evidence" value="ECO:0007669"/>
    <property type="project" value="TreeGrafter"/>
</dbReference>
<dbReference type="AlphaFoldDB" id="A0A8H2JLY0"/>
<keyword evidence="2" id="KW-1185">Reference proteome</keyword>
<evidence type="ECO:0000313" key="2">
    <source>
        <dbReference type="Proteomes" id="UP000307702"/>
    </source>
</evidence>
<dbReference type="GO" id="GO:0004305">
    <property type="term" value="F:ethanolamine kinase activity"/>
    <property type="evidence" value="ECO:0007669"/>
    <property type="project" value="TreeGrafter"/>
</dbReference>
<dbReference type="SUPFAM" id="SSF56112">
    <property type="entry name" value="Protein kinase-like (PK-like)"/>
    <property type="match status" value="1"/>
</dbReference>
<evidence type="ECO:0000313" key="1">
    <source>
        <dbReference type="EMBL" id="TMM45780.1"/>
    </source>
</evidence>
<dbReference type="Gene3D" id="3.90.1200.10">
    <property type="match status" value="1"/>
</dbReference>
<dbReference type="Proteomes" id="UP000307702">
    <property type="component" value="Unassembled WGS sequence"/>
</dbReference>
<sequence length="337" mass="37557">MTISQADYHSLKALPCFSTIVAVELLADGMSQTCIKVTTPKHIFLAKKLNDATANTEVSAALICAEQALSPGVIHHDNQWLITEFITGFSLSNATLKSDKQVSIALKLMTKLHQLARLQPTVKYPVNGEIPLLDIKKTITALLAKPLAFSAENSLVLIKLTTVLMNEINDQITRYKPASVVCHGDINFSNILIGAITNDHINDIPQSKDNHNNSIKISDLDRVKHRAWLIDFECAHLAPLEYDLAMFMAVNNIAFTDRNELVNTYLTLAPSAFINKKLLTYYLLSSYFINGLWYLAHNTDSTRKSSMFLLATKQWSAFDNTLSQQPLVLPQLMPLIS</sequence>
<dbReference type="OrthoDB" id="179763at2"/>
<accession>A0A8H2JLY0</accession>
<dbReference type="GO" id="GO:0006646">
    <property type="term" value="P:phosphatidylethanolamine biosynthetic process"/>
    <property type="evidence" value="ECO:0007669"/>
    <property type="project" value="TreeGrafter"/>
</dbReference>
<gene>
    <name evidence="1" type="ORF">FCS21_08155</name>
</gene>
<dbReference type="PANTHER" id="PTHR22603">
    <property type="entry name" value="CHOLINE/ETHANOALAMINE KINASE"/>
    <property type="match status" value="1"/>
</dbReference>
<dbReference type="RefSeq" id="WP_138622246.1">
    <property type="nucleotide sequence ID" value="NZ_SZVP01000005.1"/>
</dbReference>
<name>A0A8H2JLY0_9GAMM</name>
<dbReference type="PANTHER" id="PTHR22603:SF66">
    <property type="entry name" value="ETHANOLAMINE KINASE"/>
    <property type="match status" value="1"/>
</dbReference>
<evidence type="ECO:0008006" key="3">
    <source>
        <dbReference type="Google" id="ProtNLM"/>
    </source>
</evidence>
<proteinExistence type="predicted"/>
<dbReference type="Pfam" id="PF01633">
    <property type="entry name" value="Choline_kinase"/>
    <property type="match status" value="1"/>
</dbReference>
<dbReference type="InterPro" id="IPR011009">
    <property type="entry name" value="Kinase-like_dom_sf"/>
</dbReference>
<comment type="caution">
    <text evidence="1">The sequence shown here is derived from an EMBL/GenBank/DDBJ whole genome shotgun (WGS) entry which is preliminary data.</text>
</comment>
<reference evidence="1 2" key="1">
    <citation type="submission" date="2019-05" db="EMBL/GenBank/DDBJ databases">
        <title>Colwellia ponticola sp. nov., isolated from seawater.</title>
        <authorList>
            <person name="Yoon J.-H."/>
        </authorList>
    </citation>
    <scope>NUCLEOTIDE SEQUENCE [LARGE SCALE GENOMIC DNA]</scope>
    <source>
        <strain evidence="1 2">OISW-25</strain>
    </source>
</reference>
<protein>
    <recommendedName>
        <fullName evidence="3">Aminoglycoside phosphotransferase domain-containing protein</fullName>
    </recommendedName>
</protein>
<organism evidence="1 2">
    <name type="scientific">Colwellia ponticola</name>
    <dbReference type="NCBI Taxonomy" id="2304625"/>
    <lineage>
        <taxon>Bacteria</taxon>
        <taxon>Pseudomonadati</taxon>
        <taxon>Pseudomonadota</taxon>
        <taxon>Gammaproteobacteria</taxon>
        <taxon>Alteromonadales</taxon>
        <taxon>Colwelliaceae</taxon>
        <taxon>Colwellia</taxon>
    </lineage>
</organism>
<dbReference type="EMBL" id="SZVP01000005">
    <property type="protein sequence ID" value="TMM45780.1"/>
    <property type="molecule type" value="Genomic_DNA"/>
</dbReference>